<feature type="transmembrane region" description="Helical" evidence="1">
    <location>
        <begin position="12"/>
        <end position="36"/>
    </location>
</feature>
<keyword evidence="1" id="KW-0812">Transmembrane</keyword>
<feature type="transmembrane region" description="Helical" evidence="1">
    <location>
        <begin position="126"/>
        <end position="146"/>
    </location>
</feature>
<evidence type="ECO:0000313" key="2">
    <source>
        <dbReference type="EMBL" id="CQR56380.1"/>
    </source>
</evidence>
<dbReference type="KEGG" id="pri:PRIO_3977"/>
<dbReference type="HOGENOM" id="CLU_1774613_0_0_9"/>
<dbReference type="PATRIC" id="fig|1073571.4.peg.4252"/>
<keyword evidence="1" id="KW-0472">Membrane</keyword>
<reference evidence="3" key="1">
    <citation type="submission" date="2015-03" db="EMBL/GenBank/DDBJ databases">
        <authorList>
            <person name="Wibberg D."/>
        </authorList>
    </citation>
    <scope>NUCLEOTIDE SEQUENCE [LARGE SCALE GENOMIC DNA]</scope>
</reference>
<organism evidence="2 3">
    <name type="scientific">Paenibacillus riograndensis SBR5</name>
    <dbReference type="NCBI Taxonomy" id="1073571"/>
    <lineage>
        <taxon>Bacteria</taxon>
        <taxon>Bacillati</taxon>
        <taxon>Bacillota</taxon>
        <taxon>Bacilli</taxon>
        <taxon>Bacillales</taxon>
        <taxon>Paenibacillaceae</taxon>
        <taxon>Paenibacillus</taxon>
        <taxon>Paenibacillus sonchi group</taxon>
    </lineage>
</organism>
<name>A0A0E4CXH2_9BACL</name>
<accession>A0A0E4CXH2</accession>
<dbReference type="Proteomes" id="UP000033163">
    <property type="component" value="Chromosome I"/>
</dbReference>
<dbReference type="RefSeq" id="WP_020429203.1">
    <property type="nucleotide sequence ID" value="NZ_AGBD01000790.1"/>
</dbReference>
<evidence type="ECO:0000256" key="1">
    <source>
        <dbReference type="SAM" id="Phobius"/>
    </source>
</evidence>
<feature type="transmembrane region" description="Helical" evidence="1">
    <location>
        <begin position="101"/>
        <end position="120"/>
    </location>
</feature>
<dbReference type="EMBL" id="LN831776">
    <property type="protein sequence ID" value="CQR56380.1"/>
    <property type="molecule type" value="Genomic_DNA"/>
</dbReference>
<evidence type="ECO:0000313" key="3">
    <source>
        <dbReference type="Proteomes" id="UP000033163"/>
    </source>
</evidence>
<protein>
    <submittedName>
        <fullName evidence="2">Putative membrane protein</fullName>
    </submittedName>
</protein>
<sequence>MTSFEQELRRRIRIMTLYAVTIGITVIVAFVLKAFVYGSIDTLDSWDIGILAGLLLGAEVSAFLRIARLRRALQSSEVLEALHIAEKDERNRMIALRTARAGMTLTILLLSLSAVAASLISKVVFLTIAIILAALLALYFVLAAYYSRKM</sequence>
<gene>
    <name evidence="2" type="ORF">PRIO_3977</name>
</gene>
<keyword evidence="1" id="KW-1133">Transmembrane helix</keyword>
<dbReference type="AlphaFoldDB" id="A0A0E4CXH2"/>
<proteinExistence type="predicted"/>
<feature type="transmembrane region" description="Helical" evidence="1">
    <location>
        <begin position="48"/>
        <end position="67"/>
    </location>
</feature>